<dbReference type="InterPro" id="IPR012657">
    <property type="entry name" value="23S_rRNA-intervening_sequence"/>
</dbReference>
<gene>
    <name evidence="1" type="ORF">DDV96_00710</name>
</gene>
<dbReference type="AlphaFoldDB" id="A0A2U0I7J8"/>
<dbReference type="RefSeq" id="WP_116692824.1">
    <property type="nucleotide sequence ID" value="NZ_QEHR01000001.1"/>
</dbReference>
<organism evidence="1 2">
    <name type="scientific">Marixanthomonas spongiae</name>
    <dbReference type="NCBI Taxonomy" id="2174845"/>
    <lineage>
        <taxon>Bacteria</taxon>
        <taxon>Pseudomonadati</taxon>
        <taxon>Bacteroidota</taxon>
        <taxon>Flavobacteriia</taxon>
        <taxon>Flavobacteriales</taxon>
        <taxon>Flavobacteriaceae</taxon>
        <taxon>Marixanthomonas</taxon>
    </lineage>
</organism>
<comment type="caution">
    <text evidence="1">The sequence shown here is derived from an EMBL/GenBank/DDBJ whole genome shotgun (WGS) entry which is preliminary data.</text>
</comment>
<protein>
    <submittedName>
        <fullName evidence="1">Four helix bundle protein</fullName>
    </submittedName>
</protein>
<dbReference type="Gene3D" id="1.20.1440.60">
    <property type="entry name" value="23S rRNA-intervening sequence"/>
    <property type="match status" value="1"/>
</dbReference>
<dbReference type="Proteomes" id="UP000245962">
    <property type="component" value="Unassembled WGS sequence"/>
</dbReference>
<dbReference type="SUPFAM" id="SSF158446">
    <property type="entry name" value="IVS-encoded protein-like"/>
    <property type="match status" value="1"/>
</dbReference>
<sequence length="120" mass="13911">MKNELKKRMFRFAVDTGKLCTKFPLSREYNAYCNQLIRSSSSVGANYRAACRGKSDRDFLNKLKIVEEEADESMFWLEVLLEISDKEHQEIKRLHSEANELLSITVASIKTVKSSIYRNV</sequence>
<evidence type="ECO:0000313" key="2">
    <source>
        <dbReference type="Proteomes" id="UP000245962"/>
    </source>
</evidence>
<dbReference type="NCBIfam" id="TIGR02436">
    <property type="entry name" value="four helix bundle protein"/>
    <property type="match status" value="1"/>
</dbReference>
<dbReference type="PANTHER" id="PTHR38471">
    <property type="entry name" value="FOUR HELIX BUNDLE PROTEIN"/>
    <property type="match status" value="1"/>
</dbReference>
<dbReference type="EMBL" id="QEHR01000001">
    <property type="protein sequence ID" value="PVW17079.1"/>
    <property type="molecule type" value="Genomic_DNA"/>
</dbReference>
<dbReference type="PANTHER" id="PTHR38471:SF2">
    <property type="entry name" value="FOUR HELIX BUNDLE PROTEIN"/>
    <property type="match status" value="1"/>
</dbReference>
<keyword evidence="2" id="KW-1185">Reference proteome</keyword>
<dbReference type="InterPro" id="IPR036583">
    <property type="entry name" value="23S_rRNA_IVS_sf"/>
</dbReference>
<dbReference type="Pfam" id="PF05635">
    <property type="entry name" value="23S_rRNA_IVP"/>
    <property type="match status" value="1"/>
</dbReference>
<reference evidence="1 2" key="1">
    <citation type="submission" date="2018-04" db="EMBL/GenBank/DDBJ databases">
        <title>Marixanthomonas spongiae HN-E44 sp. nov., isolated from a marine sponge.</title>
        <authorList>
            <person name="Luo L."/>
            <person name="Zhuang L."/>
        </authorList>
    </citation>
    <scope>NUCLEOTIDE SEQUENCE [LARGE SCALE GENOMIC DNA]</scope>
    <source>
        <strain evidence="1 2">HN-E44</strain>
    </source>
</reference>
<name>A0A2U0I7J8_9FLAO</name>
<evidence type="ECO:0000313" key="1">
    <source>
        <dbReference type="EMBL" id="PVW17079.1"/>
    </source>
</evidence>
<accession>A0A2U0I7J8</accession>
<dbReference type="OrthoDB" id="285993at2"/>
<proteinExistence type="predicted"/>
<dbReference type="PIRSF" id="PIRSF035652">
    <property type="entry name" value="CHP02436"/>
    <property type="match status" value="1"/>
</dbReference>